<proteinExistence type="predicted"/>
<accession>A0AAU7B2M3</accession>
<protein>
    <recommendedName>
        <fullName evidence="2">DUF1697 domain-containing protein</fullName>
    </recommendedName>
</protein>
<dbReference type="PANTHER" id="PTHR36439">
    <property type="entry name" value="BLL4334 PROTEIN"/>
    <property type="match status" value="1"/>
</dbReference>
<dbReference type="PIRSF" id="PIRSF008502">
    <property type="entry name" value="UCP008502"/>
    <property type="match status" value="1"/>
</dbReference>
<gene>
    <name evidence="1" type="ORF">DSM112329_04816</name>
</gene>
<name>A0AAU7B2M3_9ACTN</name>
<dbReference type="InterPro" id="IPR012545">
    <property type="entry name" value="DUF1697"/>
</dbReference>
<sequence length="185" mass="19571">MPLTLVLLLRGINVSTSTSVPMPELRSLLAGAGYADAATLLRSGNVVLSALEGQTPEAVARDAERLIAERFGFDVAVVVRTAEELAAVAAQDPFDGAAHDGSRRVVAFLDGRPDADALAAVTAIDFGPERIVAAGRELHLWYPDGQARSPMAKELSRAKLGTVVTVRNWNTVQKLLKLTGGAESR</sequence>
<dbReference type="RefSeq" id="WP_354699109.1">
    <property type="nucleotide sequence ID" value="NZ_CP114014.1"/>
</dbReference>
<dbReference type="Gene3D" id="3.30.70.1280">
    <property type="entry name" value="SP0830-like domains"/>
    <property type="match status" value="1"/>
</dbReference>
<evidence type="ECO:0000313" key="1">
    <source>
        <dbReference type="EMBL" id="XAY07922.1"/>
    </source>
</evidence>
<organism evidence="1">
    <name type="scientific">Paraconexibacter sp. AEG42_29</name>
    <dbReference type="NCBI Taxonomy" id="2997339"/>
    <lineage>
        <taxon>Bacteria</taxon>
        <taxon>Bacillati</taxon>
        <taxon>Actinomycetota</taxon>
        <taxon>Thermoleophilia</taxon>
        <taxon>Solirubrobacterales</taxon>
        <taxon>Paraconexibacteraceae</taxon>
        <taxon>Paraconexibacter</taxon>
    </lineage>
</organism>
<dbReference type="EMBL" id="CP114014">
    <property type="protein sequence ID" value="XAY07922.1"/>
    <property type="molecule type" value="Genomic_DNA"/>
</dbReference>
<evidence type="ECO:0008006" key="2">
    <source>
        <dbReference type="Google" id="ProtNLM"/>
    </source>
</evidence>
<dbReference type="Gene3D" id="3.30.70.1260">
    <property type="entry name" value="bacterial protein sp0830 like"/>
    <property type="match status" value="1"/>
</dbReference>
<reference evidence="1" key="1">
    <citation type="submission" date="2022-12" db="EMBL/GenBank/DDBJ databases">
        <title>Paraconexibacter alkalitolerans sp. nov. and Baekduia alba sp. nov., isolated from soil and emended description of the genera Paraconexibacter (Chun et al., 2020) and Baekduia (An et al., 2020).</title>
        <authorList>
            <person name="Vieira S."/>
            <person name="Huber K.J."/>
            <person name="Geppert A."/>
            <person name="Wolf J."/>
            <person name="Neumann-Schaal M."/>
            <person name="Muesken M."/>
            <person name="Overmann J."/>
        </authorList>
    </citation>
    <scope>NUCLEOTIDE SEQUENCE</scope>
    <source>
        <strain evidence="1">AEG42_29</strain>
    </source>
</reference>
<dbReference type="AlphaFoldDB" id="A0AAU7B2M3"/>
<dbReference type="KEGG" id="parq:DSM112329_04816"/>
<dbReference type="PANTHER" id="PTHR36439:SF1">
    <property type="entry name" value="DUF1697 DOMAIN-CONTAINING PROTEIN"/>
    <property type="match status" value="1"/>
</dbReference>
<dbReference type="Pfam" id="PF08002">
    <property type="entry name" value="DUF1697"/>
    <property type="match status" value="1"/>
</dbReference>
<dbReference type="SUPFAM" id="SSF160379">
    <property type="entry name" value="SP0830-like"/>
    <property type="match status" value="1"/>
</dbReference>